<protein>
    <submittedName>
        <fullName evidence="2">Uncharacterized protein</fullName>
    </submittedName>
</protein>
<keyword evidence="1" id="KW-0175">Coiled coil</keyword>
<gene>
    <name evidence="2" type="ORF">ODALV1_LOCUS10947</name>
</gene>
<name>A0ABP1QMC1_9HEXA</name>
<reference evidence="2 3" key="1">
    <citation type="submission" date="2024-08" db="EMBL/GenBank/DDBJ databases">
        <authorList>
            <person name="Cucini C."/>
            <person name="Frati F."/>
        </authorList>
    </citation>
    <scope>NUCLEOTIDE SEQUENCE [LARGE SCALE GENOMIC DNA]</scope>
</reference>
<feature type="coiled-coil region" evidence="1">
    <location>
        <begin position="13"/>
        <end position="40"/>
    </location>
</feature>
<evidence type="ECO:0000256" key="1">
    <source>
        <dbReference type="SAM" id="Coils"/>
    </source>
</evidence>
<organism evidence="2 3">
    <name type="scientific">Orchesella dallaii</name>
    <dbReference type="NCBI Taxonomy" id="48710"/>
    <lineage>
        <taxon>Eukaryota</taxon>
        <taxon>Metazoa</taxon>
        <taxon>Ecdysozoa</taxon>
        <taxon>Arthropoda</taxon>
        <taxon>Hexapoda</taxon>
        <taxon>Collembola</taxon>
        <taxon>Entomobryomorpha</taxon>
        <taxon>Entomobryoidea</taxon>
        <taxon>Orchesellidae</taxon>
        <taxon>Orchesellinae</taxon>
        <taxon>Orchesella</taxon>
    </lineage>
</organism>
<keyword evidence="3" id="KW-1185">Reference proteome</keyword>
<sequence length="440" mass="49570">MGNQRQVLKDKLEKELLLKIKEAKDVLNKLNKNLEINKQNSLTAYEDIKIAVDLIKGVLMKREKAMLQEVEFLRQDQERSLKEAIKSTYMTLGSLQSTLTNLPSFDQGQLVKLQIPNVDWACAETEPAKITAAVDCEDLQEELKEWGSVNADGFQYCMDIQNDEGSLRCQENNSCVDMKQNPIKNIVTMPDAPASKPINECPNPLESGWWNNNIQEWLSETSSKNVAKNITVEDEFVVVPSLQLDDDMEFYYPGNKVGKTDSSSRGSFSAPLDDGDSSSIMCISRENNLPNDDLSVWLKPRKASIAAKPMLSNKDQNTPCCGTALLSIENFRVKRKASNISSNQFLDTWKASKTQNTSCGATEVLSIDNFRASPGRKAASDKQTYRYVNFPCLRMDSDSWIRKKKPKTTSSSISSGRKLGLIPATYDMPNPFWLRKYRLN</sequence>
<accession>A0ABP1QMC1</accession>
<comment type="caution">
    <text evidence="2">The sequence shown here is derived from an EMBL/GenBank/DDBJ whole genome shotgun (WGS) entry which is preliminary data.</text>
</comment>
<evidence type="ECO:0000313" key="2">
    <source>
        <dbReference type="EMBL" id="CAL8101767.1"/>
    </source>
</evidence>
<evidence type="ECO:0000313" key="3">
    <source>
        <dbReference type="Proteomes" id="UP001642540"/>
    </source>
</evidence>
<dbReference type="Proteomes" id="UP001642540">
    <property type="component" value="Unassembled WGS sequence"/>
</dbReference>
<dbReference type="EMBL" id="CAXLJM020000033">
    <property type="protein sequence ID" value="CAL8101767.1"/>
    <property type="molecule type" value="Genomic_DNA"/>
</dbReference>
<proteinExistence type="predicted"/>